<dbReference type="Proteomes" id="UP000321222">
    <property type="component" value="Chromosome"/>
</dbReference>
<keyword evidence="2" id="KW-1185">Reference proteome</keyword>
<dbReference type="RefSeq" id="WP_147583882.1">
    <property type="nucleotide sequence ID" value="NZ_CP042831.1"/>
</dbReference>
<proteinExistence type="predicted"/>
<reference evidence="1 2" key="1">
    <citation type="submission" date="2019-08" db="EMBL/GenBank/DDBJ databases">
        <title>Flavobacterium alkalisoli sp. nov., isolated from rhizosphere soil of Suaeda salsa.</title>
        <authorList>
            <person name="Sun J.-Q."/>
            <person name="Xu L."/>
        </authorList>
    </citation>
    <scope>NUCLEOTIDE SEQUENCE [LARGE SCALE GENOMIC DNA]</scope>
    <source>
        <strain evidence="1 2">XS-5</strain>
    </source>
</reference>
<evidence type="ECO:0008006" key="3">
    <source>
        <dbReference type="Google" id="ProtNLM"/>
    </source>
</evidence>
<evidence type="ECO:0000313" key="1">
    <source>
        <dbReference type="EMBL" id="QEE50413.1"/>
    </source>
</evidence>
<dbReference type="EMBL" id="CP042831">
    <property type="protein sequence ID" value="QEE50413.1"/>
    <property type="molecule type" value="Genomic_DNA"/>
</dbReference>
<dbReference type="KEGG" id="fak:FUA48_12755"/>
<accession>A0A5B9FSW4</accession>
<name>A0A5B9FSW4_9FLAO</name>
<evidence type="ECO:0000313" key="2">
    <source>
        <dbReference type="Proteomes" id="UP000321222"/>
    </source>
</evidence>
<dbReference type="OrthoDB" id="1351876at2"/>
<protein>
    <recommendedName>
        <fullName evidence="3">Lipoprotein</fullName>
    </recommendedName>
</protein>
<gene>
    <name evidence="1" type="ORF">FUA48_12755</name>
</gene>
<organism evidence="1 2">
    <name type="scientific">Flavobacterium alkalisoli</name>
    <dbReference type="NCBI Taxonomy" id="2602769"/>
    <lineage>
        <taxon>Bacteria</taxon>
        <taxon>Pseudomonadati</taxon>
        <taxon>Bacteroidota</taxon>
        <taxon>Flavobacteriia</taxon>
        <taxon>Flavobacteriales</taxon>
        <taxon>Flavobacteriaceae</taxon>
        <taxon>Flavobacterium</taxon>
    </lineage>
</organism>
<dbReference type="AlphaFoldDB" id="A0A5B9FSW4"/>
<dbReference type="PROSITE" id="PS51257">
    <property type="entry name" value="PROKAR_LIPOPROTEIN"/>
    <property type="match status" value="1"/>
</dbReference>
<sequence length="216" mass="25546">MKKLLFIGVLLIISCKESNSPVDNGTMYYTTEGLRIKRENDYKQQLREFREKDSTYTEPALVPYFYDDQFYSNHNFIIDSLNHIYYHYWPESYISVICATGLAEGPFPAPYIQLQPEKIIDVTDNIEAFLKSRVMDSIKNEEETFIFIGSQKDSFQSPAIDKLFLNFNPDYRDRFILCRRTTEEENIALEYKKSNKPYDPDKIKWDSTRTDIKSIK</sequence>